<dbReference type="EMBL" id="UGVN01000001">
    <property type="protein sequence ID" value="SUE37368.1"/>
    <property type="molecule type" value="Genomic_DNA"/>
</dbReference>
<sequence length="58" mass="6519">MEVRYLESVAGEHVSRAVRFNGPGWYVLDDQGDLVSGPYPSREKAQKVVAEQFTVPRP</sequence>
<proteinExistence type="predicted"/>
<name>A0A379MU92_9PROT</name>
<dbReference type="GeneID" id="99635149"/>
<accession>A0A379MU92</accession>
<organism evidence="1 2">
    <name type="scientific">Roseomonas mucosa</name>
    <dbReference type="NCBI Taxonomy" id="207340"/>
    <lineage>
        <taxon>Bacteria</taxon>
        <taxon>Pseudomonadati</taxon>
        <taxon>Pseudomonadota</taxon>
        <taxon>Alphaproteobacteria</taxon>
        <taxon>Acetobacterales</taxon>
        <taxon>Roseomonadaceae</taxon>
        <taxon>Roseomonas</taxon>
    </lineage>
</organism>
<evidence type="ECO:0000313" key="2">
    <source>
        <dbReference type="Proteomes" id="UP000254919"/>
    </source>
</evidence>
<evidence type="ECO:0000313" key="1">
    <source>
        <dbReference type="EMBL" id="SUE37368.1"/>
    </source>
</evidence>
<dbReference type="Proteomes" id="UP000254919">
    <property type="component" value="Unassembled WGS sequence"/>
</dbReference>
<protein>
    <submittedName>
        <fullName evidence="1">Uncharacterized protein</fullName>
    </submittedName>
</protein>
<dbReference type="RefSeq" id="WP_019459322.1">
    <property type="nucleotide sequence ID" value="NZ_AP031462.1"/>
</dbReference>
<gene>
    <name evidence="1" type="ORF">NCTC13291_00124</name>
</gene>
<dbReference type="AlphaFoldDB" id="A0A379MU92"/>
<reference evidence="1 2" key="1">
    <citation type="submission" date="2018-06" db="EMBL/GenBank/DDBJ databases">
        <authorList>
            <consortium name="Pathogen Informatics"/>
            <person name="Doyle S."/>
        </authorList>
    </citation>
    <scope>NUCLEOTIDE SEQUENCE [LARGE SCALE GENOMIC DNA]</scope>
    <source>
        <strain evidence="1 2">NCTC13291</strain>
    </source>
</reference>